<keyword evidence="1" id="KW-0472">Membrane</keyword>
<feature type="transmembrane region" description="Helical" evidence="1">
    <location>
        <begin position="77"/>
        <end position="95"/>
    </location>
</feature>
<proteinExistence type="predicted"/>
<dbReference type="InterPro" id="IPR038972">
    <property type="entry name" value="YiaA-like"/>
</dbReference>
<dbReference type="EMBL" id="CU928158">
    <property type="protein sequence ID" value="CAQ91036.1"/>
    <property type="molecule type" value="Genomic_DNA"/>
</dbReference>
<reference evidence="4" key="1">
    <citation type="journal article" date="2009" name="PLoS Genet.">
        <title>Organised genome dynamics in the Escherichia coli species results in highly diverse adaptive paths.</title>
        <authorList>
            <person name="Touchon M."/>
            <person name="Hoede C."/>
            <person name="Tenaillon O."/>
            <person name="Barbe V."/>
            <person name="Baeriswyl S."/>
            <person name="Bidet P."/>
            <person name="Bingen E."/>
            <person name="Bonacorsi S."/>
            <person name="Bouchier C."/>
            <person name="Bouvet O."/>
            <person name="Calteau A."/>
            <person name="Chiapello H."/>
            <person name="Clermont O."/>
            <person name="Cruveiller S."/>
            <person name="Danchin A."/>
            <person name="Diard M."/>
            <person name="Dossat C."/>
            <person name="Karoui M.E."/>
            <person name="Frapy E."/>
            <person name="Garry L."/>
            <person name="Ghigo J.M."/>
            <person name="Gilles A.M."/>
            <person name="Johnson J."/>
            <person name="Le Bouguenec C."/>
            <person name="Lescat M."/>
            <person name="Mangenot S."/>
            <person name="Martinez-Jehanne V."/>
            <person name="Matic I."/>
            <person name="Nassif X."/>
            <person name="Oztas S."/>
            <person name="Petit M.A."/>
            <person name="Pichon C."/>
            <person name="Rouy Z."/>
            <person name="Ruf C.S."/>
            <person name="Schneider D."/>
            <person name="Tourret J."/>
            <person name="Vacherie B."/>
            <person name="Vallenet D."/>
            <person name="Medigue C."/>
            <person name="Rocha E.P.C."/>
            <person name="Denamur E."/>
        </authorList>
    </citation>
    <scope>NUCLEOTIDE SEQUENCE [LARGE SCALE GENOMIC DNA]</scope>
    <source>
        <strain evidence="4">ATCC 35469 / DSM 13698 / BCRC 15582 / CCUG 18766 / IAM 14443 / JCM 21226 / LMG 7866 / NBRC 102419 / NCTC 12128 / CDC 0568-73</strain>
    </source>
</reference>
<dbReference type="PANTHER" id="PTHR37290">
    <property type="entry name" value="INNER MEMBRANE PROTEIN YIAA-RELATED"/>
    <property type="match status" value="1"/>
</dbReference>
<dbReference type="AlphaFoldDB" id="B7LTH7"/>
<evidence type="ECO:0000313" key="3">
    <source>
        <dbReference type="EMBL" id="CAQ91036.1"/>
    </source>
</evidence>
<dbReference type="Proteomes" id="UP000000745">
    <property type="component" value="Chromosome"/>
</dbReference>
<dbReference type="Pfam" id="PF05360">
    <property type="entry name" value="YiaAB"/>
    <property type="match status" value="1"/>
</dbReference>
<feature type="transmembrane region" description="Helical" evidence="1">
    <location>
        <begin position="46"/>
        <end position="65"/>
    </location>
</feature>
<dbReference type="KEGG" id="efe:EFER_3564"/>
<dbReference type="InterPro" id="IPR008024">
    <property type="entry name" value="YiaAB"/>
</dbReference>
<evidence type="ECO:0000313" key="4">
    <source>
        <dbReference type="Proteomes" id="UP000000745"/>
    </source>
</evidence>
<protein>
    <submittedName>
        <fullName evidence="3">Inner membrane protein YiaB</fullName>
    </submittedName>
</protein>
<keyword evidence="1" id="KW-0812">Transmembrane</keyword>
<evidence type="ECO:0000256" key="1">
    <source>
        <dbReference type="SAM" id="Phobius"/>
    </source>
</evidence>
<sequence>MLVMYPRHRDREVTMQISKAVARVLFFTGALVYLAGLWYSCPLLSGKGYFLGVLMTGTFVTYSYLRAERFSNIDETFSRICQFVALLTVGLLFLGVRNAPINVYEMVIYPVAFFVSIFGQIKLMRAE</sequence>
<dbReference type="GO" id="GO:0005886">
    <property type="term" value="C:plasma membrane"/>
    <property type="evidence" value="ECO:0007669"/>
    <property type="project" value="TreeGrafter"/>
</dbReference>
<feature type="transmembrane region" description="Helical" evidence="1">
    <location>
        <begin position="20"/>
        <end position="40"/>
    </location>
</feature>
<evidence type="ECO:0000259" key="2">
    <source>
        <dbReference type="Pfam" id="PF05360"/>
    </source>
</evidence>
<feature type="transmembrane region" description="Helical" evidence="1">
    <location>
        <begin position="101"/>
        <end position="121"/>
    </location>
</feature>
<dbReference type="NCBIfam" id="NF008492">
    <property type="entry name" value="PRK11403.1"/>
    <property type="match status" value="1"/>
</dbReference>
<organism evidence="3 4">
    <name type="scientific">Escherichia fergusonii (strain ATCC 35469 / DSM 13698 / CCUG 18766 / IAM 14443 / JCM 21226 / LMG 7866 / NBRC 102419 / NCTC 12128 / CDC 0568-73)</name>
    <dbReference type="NCBI Taxonomy" id="585054"/>
    <lineage>
        <taxon>Bacteria</taxon>
        <taxon>Pseudomonadati</taxon>
        <taxon>Pseudomonadota</taxon>
        <taxon>Gammaproteobacteria</taxon>
        <taxon>Enterobacterales</taxon>
        <taxon>Enterobacteriaceae</taxon>
        <taxon>Escherichia</taxon>
    </lineage>
</organism>
<feature type="domain" description="YiaAB two helix" evidence="2">
    <location>
        <begin position="21"/>
        <end position="66"/>
    </location>
</feature>
<keyword evidence="1" id="KW-1133">Transmembrane helix</keyword>
<dbReference type="GO" id="GO:0006974">
    <property type="term" value="P:DNA damage response"/>
    <property type="evidence" value="ECO:0007669"/>
    <property type="project" value="TreeGrafter"/>
</dbReference>
<accession>B7LTH7</accession>
<dbReference type="HOGENOM" id="CLU_123353_1_0_6"/>
<gene>
    <name evidence="3" type="primary">yiaB</name>
    <name evidence="3" type="ordered locus">EFER_3564</name>
</gene>
<name>B7LTH7_ESCF3</name>
<keyword evidence="4" id="KW-1185">Reference proteome</keyword>
<dbReference type="PANTHER" id="PTHR37290:SF2">
    <property type="entry name" value="INNER MEMBRANE PROTEIN YIAB"/>
    <property type="match status" value="1"/>
</dbReference>